<dbReference type="AlphaFoldDB" id="A0A843TZS5"/>
<reference evidence="1" key="1">
    <citation type="submission" date="2017-07" db="EMBL/GenBank/DDBJ databases">
        <title>Taro Niue Genome Assembly and Annotation.</title>
        <authorList>
            <person name="Atibalentja N."/>
            <person name="Keating K."/>
            <person name="Fields C.J."/>
        </authorList>
    </citation>
    <scope>NUCLEOTIDE SEQUENCE</scope>
    <source>
        <strain evidence="1">Niue_2</strain>
        <tissue evidence="1">Leaf</tissue>
    </source>
</reference>
<organism evidence="1 2">
    <name type="scientific">Colocasia esculenta</name>
    <name type="common">Wild taro</name>
    <name type="synonym">Arum esculentum</name>
    <dbReference type="NCBI Taxonomy" id="4460"/>
    <lineage>
        <taxon>Eukaryota</taxon>
        <taxon>Viridiplantae</taxon>
        <taxon>Streptophyta</taxon>
        <taxon>Embryophyta</taxon>
        <taxon>Tracheophyta</taxon>
        <taxon>Spermatophyta</taxon>
        <taxon>Magnoliopsida</taxon>
        <taxon>Liliopsida</taxon>
        <taxon>Araceae</taxon>
        <taxon>Aroideae</taxon>
        <taxon>Colocasieae</taxon>
        <taxon>Colocasia</taxon>
    </lineage>
</organism>
<evidence type="ECO:0000313" key="2">
    <source>
        <dbReference type="Proteomes" id="UP000652761"/>
    </source>
</evidence>
<protein>
    <submittedName>
        <fullName evidence="1">Uncharacterized protein</fullName>
    </submittedName>
</protein>
<dbReference type="EMBL" id="NMUH01000247">
    <property type="protein sequence ID" value="MQL75347.1"/>
    <property type="molecule type" value="Genomic_DNA"/>
</dbReference>
<name>A0A843TZS5_COLES</name>
<accession>A0A843TZS5</accession>
<proteinExistence type="predicted"/>
<evidence type="ECO:0000313" key="1">
    <source>
        <dbReference type="EMBL" id="MQL75347.1"/>
    </source>
</evidence>
<dbReference type="Proteomes" id="UP000652761">
    <property type="component" value="Unassembled WGS sequence"/>
</dbReference>
<gene>
    <name evidence="1" type="ORF">Taro_007718</name>
</gene>
<comment type="caution">
    <text evidence="1">The sequence shown here is derived from an EMBL/GenBank/DDBJ whole genome shotgun (WGS) entry which is preliminary data.</text>
</comment>
<keyword evidence="2" id="KW-1185">Reference proteome</keyword>
<sequence>MGKLYNNRSCKRVVFYAKTEIATHPCNGRNGIRQIATESYEDCDSSFGQAARMRQGSLLRSDLDKYLCRDGPENAAYQAVPFSGTSPEFEREKGHAWDCIPT</sequence>